<keyword evidence="9" id="KW-0012">Acyltransferase</keyword>
<dbReference type="Proteomes" id="UP000315010">
    <property type="component" value="Unassembled WGS sequence"/>
</dbReference>
<sequence length="337" mass="38717">MSKARIDLIDFVKGFSILTIVVMHYLQDLDLSSIVMKLSAFGGAGVHAFIFISGFGLYLSHDRNPLPYLSFLRRRFIKIYFPYAIAVLIIAGIDYYLDYNEPSIYKIASHLLLFKMFNEELMISFGYHFWFISTIIQLYLTFPLFVSIRDRFGNRWLMVITISVSLLWGATTAALDKQEMRIWNSFFLQYVWEFALGICLASVYLKKGYAVWETRWPKLIGVTVVGLALYGALPIAFGEVGKLFNDFPALVGYLGTAILLYRCAPMPIRSFMNWIGSISYAFYLFHLILMEIFGRAYQNGFGRPLDFLWMVASIAITLPISAYAQKGITWLYAKLKL</sequence>
<gene>
    <name evidence="9" type="ORF">CA13_38860</name>
</gene>
<comment type="subcellular location">
    <subcellularLocation>
        <location evidence="1">Cell membrane</location>
        <topology evidence="1">Multi-pass membrane protein</topology>
    </subcellularLocation>
</comment>
<dbReference type="RefSeq" id="WP_146398916.1">
    <property type="nucleotide sequence ID" value="NZ_SJPJ01000001.1"/>
</dbReference>
<dbReference type="PANTHER" id="PTHR40074:SF2">
    <property type="entry name" value="O-ACETYLTRANSFERASE WECH"/>
    <property type="match status" value="1"/>
</dbReference>
<comment type="caution">
    <text evidence="9">The sequence shown here is derived from an EMBL/GenBank/DDBJ whole genome shotgun (WGS) entry which is preliminary data.</text>
</comment>
<reference evidence="9 10" key="1">
    <citation type="submission" date="2019-02" db="EMBL/GenBank/DDBJ databases">
        <title>Deep-cultivation of Planctomycetes and their phenomic and genomic characterization uncovers novel biology.</title>
        <authorList>
            <person name="Wiegand S."/>
            <person name="Jogler M."/>
            <person name="Boedeker C."/>
            <person name="Pinto D."/>
            <person name="Vollmers J."/>
            <person name="Rivas-Marin E."/>
            <person name="Kohn T."/>
            <person name="Peeters S.H."/>
            <person name="Heuer A."/>
            <person name="Rast P."/>
            <person name="Oberbeckmann S."/>
            <person name="Bunk B."/>
            <person name="Jeske O."/>
            <person name="Meyerdierks A."/>
            <person name="Storesund J.E."/>
            <person name="Kallscheuer N."/>
            <person name="Luecker S."/>
            <person name="Lage O.M."/>
            <person name="Pohl T."/>
            <person name="Merkel B.J."/>
            <person name="Hornburger P."/>
            <person name="Mueller R.-W."/>
            <person name="Bruemmer F."/>
            <person name="Labrenz M."/>
            <person name="Spormann A.M."/>
            <person name="Op Den Camp H."/>
            <person name="Overmann J."/>
            <person name="Amann R."/>
            <person name="Jetten M.S.M."/>
            <person name="Mascher T."/>
            <person name="Medema M.H."/>
            <person name="Devos D.P."/>
            <person name="Kaster A.-K."/>
            <person name="Ovreas L."/>
            <person name="Rohde M."/>
            <person name="Galperin M.Y."/>
            <person name="Jogler C."/>
        </authorList>
    </citation>
    <scope>NUCLEOTIDE SEQUENCE [LARGE SCALE GENOMIC DNA]</scope>
    <source>
        <strain evidence="9 10">CA13</strain>
    </source>
</reference>
<accession>A0A5C5Z7A9</accession>
<keyword evidence="6 7" id="KW-0472">Membrane</keyword>
<feature type="transmembrane region" description="Helical" evidence="7">
    <location>
        <begin position="156"/>
        <end position="175"/>
    </location>
</feature>
<dbReference type="InterPro" id="IPR002656">
    <property type="entry name" value="Acyl_transf_3_dom"/>
</dbReference>
<protein>
    <submittedName>
        <fullName evidence="9">Acyltransferase family protein</fullName>
    </submittedName>
</protein>
<evidence type="ECO:0000259" key="8">
    <source>
        <dbReference type="Pfam" id="PF01757"/>
    </source>
</evidence>
<keyword evidence="3" id="KW-1003">Cell membrane</keyword>
<proteinExistence type="inferred from homology"/>
<evidence type="ECO:0000256" key="5">
    <source>
        <dbReference type="ARBA" id="ARBA00022989"/>
    </source>
</evidence>
<evidence type="ECO:0000313" key="10">
    <source>
        <dbReference type="Proteomes" id="UP000315010"/>
    </source>
</evidence>
<dbReference type="GO" id="GO:0009246">
    <property type="term" value="P:enterobacterial common antigen biosynthetic process"/>
    <property type="evidence" value="ECO:0007669"/>
    <property type="project" value="TreeGrafter"/>
</dbReference>
<evidence type="ECO:0000256" key="3">
    <source>
        <dbReference type="ARBA" id="ARBA00022475"/>
    </source>
</evidence>
<feature type="transmembrane region" description="Helical" evidence="7">
    <location>
        <begin position="307"/>
        <end position="324"/>
    </location>
</feature>
<evidence type="ECO:0000256" key="1">
    <source>
        <dbReference type="ARBA" id="ARBA00004651"/>
    </source>
</evidence>
<evidence type="ECO:0000256" key="7">
    <source>
        <dbReference type="SAM" id="Phobius"/>
    </source>
</evidence>
<organism evidence="9 10">
    <name type="scientific">Novipirellula herctigrandis</name>
    <dbReference type="NCBI Taxonomy" id="2527986"/>
    <lineage>
        <taxon>Bacteria</taxon>
        <taxon>Pseudomonadati</taxon>
        <taxon>Planctomycetota</taxon>
        <taxon>Planctomycetia</taxon>
        <taxon>Pirellulales</taxon>
        <taxon>Pirellulaceae</taxon>
        <taxon>Novipirellula</taxon>
    </lineage>
</organism>
<dbReference type="PANTHER" id="PTHR40074">
    <property type="entry name" value="O-ACETYLTRANSFERASE WECH"/>
    <property type="match status" value="1"/>
</dbReference>
<keyword evidence="5 7" id="KW-1133">Transmembrane helix</keyword>
<feature type="transmembrane region" description="Helical" evidence="7">
    <location>
        <begin position="273"/>
        <end position="295"/>
    </location>
</feature>
<feature type="domain" description="Acyltransferase 3" evidence="8">
    <location>
        <begin position="9"/>
        <end position="322"/>
    </location>
</feature>
<comment type="similarity">
    <text evidence="2">Belongs to the acyltransferase 3 family.</text>
</comment>
<dbReference type="GO" id="GO:0005886">
    <property type="term" value="C:plasma membrane"/>
    <property type="evidence" value="ECO:0007669"/>
    <property type="project" value="UniProtKB-SubCell"/>
</dbReference>
<dbReference type="GO" id="GO:0016413">
    <property type="term" value="F:O-acetyltransferase activity"/>
    <property type="evidence" value="ECO:0007669"/>
    <property type="project" value="TreeGrafter"/>
</dbReference>
<evidence type="ECO:0000256" key="2">
    <source>
        <dbReference type="ARBA" id="ARBA00007400"/>
    </source>
</evidence>
<dbReference type="EMBL" id="SJPJ01000001">
    <property type="protein sequence ID" value="TWT82423.1"/>
    <property type="molecule type" value="Genomic_DNA"/>
</dbReference>
<evidence type="ECO:0000256" key="6">
    <source>
        <dbReference type="ARBA" id="ARBA00023136"/>
    </source>
</evidence>
<evidence type="ECO:0000313" key="9">
    <source>
        <dbReference type="EMBL" id="TWT82423.1"/>
    </source>
</evidence>
<evidence type="ECO:0000256" key="4">
    <source>
        <dbReference type="ARBA" id="ARBA00022692"/>
    </source>
</evidence>
<feature type="transmembrane region" description="Helical" evidence="7">
    <location>
        <begin position="80"/>
        <end position="97"/>
    </location>
</feature>
<feature type="transmembrane region" description="Helical" evidence="7">
    <location>
        <begin position="187"/>
        <end position="205"/>
    </location>
</feature>
<keyword evidence="10" id="KW-1185">Reference proteome</keyword>
<dbReference type="AlphaFoldDB" id="A0A5C5Z7A9"/>
<feature type="transmembrane region" description="Helical" evidence="7">
    <location>
        <begin position="7"/>
        <end position="26"/>
    </location>
</feature>
<dbReference type="Pfam" id="PF01757">
    <property type="entry name" value="Acyl_transf_3"/>
    <property type="match status" value="1"/>
</dbReference>
<keyword evidence="4 7" id="KW-0812">Transmembrane</keyword>
<feature type="transmembrane region" description="Helical" evidence="7">
    <location>
        <begin position="121"/>
        <end position="144"/>
    </location>
</feature>
<feature type="transmembrane region" description="Helical" evidence="7">
    <location>
        <begin position="38"/>
        <end position="59"/>
    </location>
</feature>
<feature type="transmembrane region" description="Helical" evidence="7">
    <location>
        <begin position="243"/>
        <end position="261"/>
    </location>
</feature>
<name>A0A5C5Z7A9_9BACT</name>
<feature type="transmembrane region" description="Helical" evidence="7">
    <location>
        <begin position="217"/>
        <end position="237"/>
    </location>
</feature>
<keyword evidence="9" id="KW-0808">Transferase</keyword>
<dbReference type="OrthoDB" id="9806160at2"/>